<dbReference type="Proteomes" id="UP001193756">
    <property type="component" value="Unassembled WGS sequence"/>
</dbReference>
<dbReference type="EMBL" id="JAAIMP010000017">
    <property type="protein sequence ID" value="NSC77811.1"/>
    <property type="molecule type" value="Genomic_DNA"/>
</dbReference>
<evidence type="ECO:0000313" key="2">
    <source>
        <dbReference type="EMBL" id="NSC77811.1"/>
    </source>
</evidence>
<accession>A0AAX0BRC1</accession>
<keyword evidence="1" id="KW-1133">Transmembrane helix</keyword>
<evidence type="ECO:0000256" key="1">
    <source>
        <dbReference type="SAM" id="Phobius"/>
    </source>
</evidence>
<proteinExistence type="predicted"/>
<protein>
    <submittedName>
        <fullName evidence="2">Uncharacterized protein</fullName>
    </submittedName>
</protein>
<feature type="transmembrane region" description="Helical" evidence="1">
    <location>
        <begin position="45"/>
        <end position="74"/>
    </location>
</feature>
<evidence type="ECO:0000313" key="3">
    <source>
        <dbReference type="Proteomes" id="UP001193756"/>
    </source>
</evidence>
<name>A0AAX0BRC1_9FIRM</name>
<reference evidence="2" key="1">
    <citation type="journal article" date="2020" name="Cell Host Microbe">
        <title>Functional and Genomic Variation between Human-Derived Isolates of Lachnospiraceae Reveals Inter- and Intra-Species Diversity.</title>
        <authorList>
            <person name="Sorbara M.T."/>
            <person name="Littmann E.R."/>
            <person name="Fontana E."/>
            <person name="Moody T.U."/>
            <person name="Kohout C.E."/>
            <person name="Gjonbalaj M."/>
            <person name="Eaton V."/>
            <person name="Seok R."/>
            <person name="Leiner I.M."/>
            <person name="Pamer E.G."/>
        </authorList>
    </citation>
    <scope>NUCLEOTIDE SEQUENCE</scope>
    <source>
        <strain evidence="2">MSK.16.45</strain>
    </source>
</reference>
<keyword evidence="1" id="KW-0472">Membrane</keyword>
<organism evidence="2 3">
    <name type="scientific">Agathobacter rectalis</name>
    <dbReference type="NCBI Taxonomy" id="39491"/>
    <lineage>
        <taxon>Bacteria</taxon>
        <taxon>Bacillati</taxon>
        <taxon>Bacillota</taxon>
        <taxon>Clostridia</taxon>
        <taxon>Lachnospirales</taxon>
        <taxon>Lachnospiraceae</taxon>
        <taxon>Agathobacter</taxon>
    </lineage>
</organism>
<sequence length="89" mass="9691">MTALYHCISRGHTQTFRSHLRASFPAVLLLSVRLMAGHIKETFILLFTMAGASLIVFLVPGLFVLFPGILCGIASHLIELGLKKALAID</sequence>
<comment type="caution">
    <text evidence="2">The sequence shown here is derived from an EMBL/GenBank/DDBJ whole genome shotgun (WGS) entry which is preliminary data.</text>
</comment>
<reference evidence="2" key="2">
    <citation type="submission" date="2020-02" db="EMBL/GenBank/DDBJ databases">
        <authorList>
            <person name="Littmann E."/>
            <person name="Sorbara M."/>
        </authorList>
    </citation>
    <scope>NUCLEOTIDE SEQUENCE</scope>
    <source>
        <strain evidence="2">MSK.16.45</strain>
    </source>
</reference>
<gene>
    <name evidence="2" type="ORF">G4312_11085</name>
</gene>
<dbReference type="RefSeq" id="WP_173844649.1">
    <property type="nucleotide sequence ID" value="NZ_JAAIMP010000017.1"/>
</dbReference>
<keyword evidence="1" id="KW-0812">Transmembrane</keyword>
<dbReference type="AlphaFoldDB" id="A0AAX0BRC1"/>